<evidence type="ECO:0000313" key="8">
    <source>
        <dbReference type="Proteomes" id="UP001500051"/>
    </source>
</evidence>
<feature type="domain" description="Rad50/SbcC-type AAA" evidence="6">
    <location>
        <begin position="5"/>
        <end position="179"/>
    </location>
</feature>
<keyword evidence="4" id="KW-0175">Coiled coil</keyword>
<dbReference type="Pfam" id="PF13558">
    <property type="entry name" value="SbcC_Walker_B"/>
    <property type="match status" value="1"/>
</dbReference>
<dbReference type="SUPFAM" id="SSF52540">
    <property type="entry name" value="P-loop containing nucleoside triphosphate hydrolases"/>
    <property type="match status" value="1"/>
</dbReference>
<evidence type="ECO:0000256" key="4">
    <source>
        <dbReference type="SAM" id="Coils"/>
    </source>
</evidence>
<gene>
    <name evidence="7" type="ORF">GCM10022204_25160</name>
</gene>
<evidence type="ECO:0000256" key="3">
    <source>
        <dbReference type="ARBA" id="ARBA00013368"/>
    </source>
</evidence>
<name>A0ABP7DJ45_9ACTN</name>
<organism evidence="7 8">
    <name type="scientific">Microlunatus aurantiacus</name>
    <dbReference type="NCBI Taxonomy" id="446786"/>
    <lineage>
        <taxon>Bacteria</taxon>
        <taxon>Bacillati</taxon>
        <taxon>Actinomycetota</taxon>
        <taxon>Actinomycetes</taxon>
        <taxon>Propionibacteriales</taxon>
        <taxon>Propionibacteriaceae</taxon>
        <taxon>Microlunatus</taxon>
    </lineage>
</organism>
<evidence type="ECO:0000256" key="2">
    <source>
        <dbReference type="ARBA" id="ARBA00011322"/>
    </source>
</evidence>
<dbReference type="Pfam" id="PF13476">
    <property type="entry name" value="AAA_23"/>
    <property type="match status" value="1"/>
</dbReference>
<accession>A0ABP7DJ45</accession>
<evidence type="ECO:0000256" key="1">
    <source>
        <dbReference type="ARBA" id="ARBA00006930"/>
    </source>
</evidence>
<dbReference type="EMBL" id="BAAAYX010000009">
    <property type="protein sequence ID" value="GAA3706357.1"/>
    <property type="molecule type" value="Genomic_DNA"/>
</dbReference>
<feature type="coiled-coil region" evidence="4">
    <location>
        <begin position="543"/>
        <end position="570"/>
    </location>
</feature>
<dbReference type="InterPro" id="IPR038729">
    <property type="entry name" value="Rad50/SbcC_AAA"/>
</dbReference>
<evidence type="ECO:0000313" key="7">
    <source>
        <dbReference type="EMBL" id="GAA3706357.1"/>
    </source>
</evidence>
<dbReference type="Gene3D" id="3.40.50.300">
    <property type="entry name" value="P-loop containing nucleotide triphosphate hydrolases"/>
    <property type="match status" value="2"/>
</dbReference>
<dbReference type="InterPro" id="IPR027417">
    <property type="entry name" value="P-loop_NTPase"/>
</dbReference>
<reference evidence="8" key="1">
    <citation type="journal article" date="2019" name="Int. J. Syst. Evol. Microbiol.">
        <title>The Global Catalogue of Microorganisms (GCM) 10K type strain sequencing project: providing services to taxonomists for standard genome sequencing and annotation.</title>
        <authorList>
            <consortium name="The Broad Institute Genomics Platform"/>
            <consortium name="The Broad Institute Genome Sequencing Center for Infectious Disease"/>
            <person name="Wu L."/>
            <person name="Ma J."/>
        </authorList>
    </citation>
    <scope>NUCLEOTIDE SEQUENCE [LARGE SCALE GENOMIC DNA]</scope>
    <source>
        <strain evidence="8">JCM 16548</strain>
    </source>
</reference>
<evidence type="ECO:0000256" key="5">
    <source>
        <dbReference type="SAM" id="MobiDB-lite"/>
    </source>
</evidence>
<sequence length="1146" mass="121406">MRPVRLDLSGFAAFRDPTVVDFTDADYFALTGPTGSGKSTVIDGLTFALYGSAPRWGRENAIQYALAPTANRCTVRLVFDVAGDRYVVAREVRRVGKQIAQRNARLERYADPAATGDPSVDEPTESLAADPKTVRSQVAELLGLDFEDFCTCVVLPQGDFATFLRASVGQRQDILLKLLGARHYDAIGRLAGRRANDARARVDALSGELAGHADATAAAEDAARAREDELSALVVAITTEVTAVGALADERERAAAATARTTDELTRLDAVTVPEDVEDLQRAGEAAEQAYREASVAEQQASAAAVVAEEALRAGPSPASVEETLRWHSELAGATGRAPAATTTAAAAAAGLAGATQSASTAHDALETARTRHDADRAEARQAAAGVTELTGRIDLLRSVTMPAGAADLDTAVIAARDRWQAARRALDAAETTLTAARATRAGLPDRTTLAHRLQTLSAYETTHQQLAALRRDAADVAGRSTVAEQTLTEAQATRRRADEALEGARSHSAAAEVRAHLEVGHACPVCTQVVTRLPDPLGVPAVDSARAALTEAERAVAEAEAAALAEQRRGTTLEAQIAAAVERLTDLDRALPSDLTPGGDLAEGGDPNGGAGSLGQPAGDERDPERDRKVLTELARRLEDALAQEHGAATARDAAQVDLQRADDDGQRLAAAARQGWAEVHATNGRLTALGAPAVTSETLGQAWAELLTWTGATATALSTGDLPAAQAATTAAEAARRASGEQLEAAVATDRSAREALTAATLADDRARTDLTALTTLVARLQEALVDRPSAEEAARLADEHRRLADRTAESRAWAQRAAADRQHAETVRDQRRTEQQTARATLVRVREELAGLGVPPLDTDDLPLAWTALATWTAEQTDRRRAALTDLTADLERAGVELEKRLSRIRDLLDQHHVDHPADPVSTDPTDGGAATRWVRIPTLVELQLERARAATTSIVQRRAAAERLQSMITADTQTEQVSRTLQQLMSAKRFPQWLADAALDTLVADASASLLQLSGGQFELTHDRGEFFVIDHADADSRRSVKTLSGGETFQASLALALALSDQLATLAAGGRTTLDSIFLDEGFGTLDPDALEIVAGTLENLAQGNRMVGVVTHVAALADRVPVRFEVSRDSRTSTIERVGP</sequence>
<dbReference type="PANTHER" id="PTHR32114">
    <property type="entry name" value="ABC TRANSPORTER ABCH.3"/>
    <property type="match status" value="1"/>
</dbReference>
<comment type="similarity">
    <text evidence="1">Belongs to the SMC family. SbcC subfamily.</text>
</comment>
<dbReference type="RefSeq" id="WP_344812710.1">
    <property type="nucleotide sequence ID" value="NZ_BAAAYX010000009.1"/>
</dbReference>
<comment type="subunit">
    <text evidence="2">Heterodimer of SbcC and SbcD.</text>
</comment>
<comment type="caution">
    <text evidence="7">The sequence shown here is derived from an EMBL/GenBank/DDBJ whole genome shotgun (WGS) entry which is preliminary data.</text>
</comment>
<dbReference type="Proteomes" id="UP001500051">
    <property type="component" value="Unassembled WGS sequence"/>
</dbReference>
<dbReference type="PANTHER" id="PTHR32114:SF2">
    <property type="entry name" value="ABC TRANSPORTER ABCH.3"/>
    <property type="match status" value="1"/>
</dbReference>
<feature type="region of interest" description="Disordered" evidence="5">
    <location>
        <begin position="819"/>
        <end position="840"/>
    </location>
</feature>
<evidence type="ECO:0000259" key="6">
    <source>
        <dbReference type="Pfam" id="PF13476"/>
    </source>
</evidence>
<protein>
    <recommendedName>
        <fullName evidence="3">Nuclease SbcCD subunit C</fullName>
    </recommendedName>
</protein>
<feature type="region of interest" description="Disordered" evidence="5">
    <location>
        <begin position="110"/>
        <end position="129"/>
    </location>
</feature>
<feature type="region of interest" description="Disordered" evidence="5">
    <location>
        <begin position="590"/>
        <end position="627"/>
    </location>
</feature>
<keyword evidence="8" id="KW-1185">Reference proteome</keyword>
<proteinExistence type="inferred from homology"/>
<feature type="compositionally biased region" description="Basic and acidic residues" evidence="5">
    <location>
        <begin position="821"/>
        <end position="837"/>
    </location>
</feature>